<feature type="compositionally biased region" description="Polar residues" evidence="1">
    <location>
        <begin position="47"/>
        <end position="88"/>
    </location>
</feature>
<gene>
    <name evidence="2" type="ORF">B0J11DRAFT_84353</name>
</gene>
<reference evidence="2" key="1">
    <citation type="journal article" date="2021" name="Nat. Commun.">
        <title>Genetic determinants of endophytism in the Arabidopsis root mycobiome.</title>
        <authorList>
            <person name="Mesny F."/>
            <person name="Miyauchi S."/>
            <person name="Thiergart T."/>
            <person name="Pickel B."/>
            <person name="Atanasova L."/>
            <person name="Karlsson M."/>
            <person name="Huettel B."/>
            <person name="Barry K.W."/>
            <person name="Haridas S."/>
            <person name="Chen C."/>
            <person name="Bauer D."/>
            <person name="Andreopoulos W."/>
            <person name="Pangilinan J."/>
            <person name="LaButti K."/>
            <person name="Riley R."/>
            <person name="Lipzen A."/>
            <person name="Clum A."/>
            <person name="Drula E."/>
            <person name="Henrissat B."/>
            <person name="Kohler A."/>
            <person name="Grigoriev I.V."/>
            <person name="Martin F.M."/>
            <person name="Hacquard S."/>
        </authorList>
    </citation>
    <scope>NUCLEOTIDE SEQUENCE</scope>
    <source>
        <strain evidence="2">MPI-CAGE-CH-0243</strain>
    </source>
</reference>
<feature type="compositionally biased region" description="Polar residues" evidence="1">
    <location>
        <begin position="119"/>
        <end position="131"/>
    </location>
</feature>
<name>A0A9P9DHM2_9PLEO</name>
<dbReference type="OrthoDB" id="5151921at2759"/>
<proteinExistence type="predicted"/>
<protein>
    <submittedName>
        <fullName evidence="2">Uncharacterized protein</fullName>
    </submittedName>
</protein>
<accession>A0A9P9DHM2</accession>
<feature type="compositionally biased region" description="Basic and acidic residues" evidence="1">
    <location>
        <begin position="89"/>
        <end position="99"/>
    </location>
</feature>
<feature type="compositionally biased region" description="Polar residues" evidence="1">
    <location>
        <begin position="25"/>
        <end position="38"/>
    </location>
</feature>
<dbReference type="Proteomes" id="UP000700596">
    <property type="component" value="Unassembled WGS sequence"/>
</dbReference>
<evidence type="ECO:0000313" key="2">
    <source>
        <dbReference type="EMBL" id="KAH7119084.1"/>
    </source>
</evidence>
<keyword evidence="3" id="KW-1185">Reference proteome</keyword>
<evidence type="ECO:0000256" key="1">
    <source>
        <dbReference type="SAM" id="MobiDB-lite"/>
    </source>
</evidence>
<sequence length="239" mass="26919">MGREKTITISQPFDARHVSGVSVGPMQSSIQRSFTSTLEPDEVPTHLNISSHSAPRRSNSIAHSLSRPSLRLKTSLSILRGRTSSNPPDTRRKKERDQTPESQKLAAVPLLPRVPPKPSTSYESQNSTMVSTVPRVPPKTSYVTDSQRPAIVRVPTKTTNPPAPTRPKRADSGTAVDFDDQPVRERPMGFKEIMAVRSYQERMKLYSRTRDYWATTEHGLDEWVEKARVRKPLPLRIQT</sequence>
<comment type="caution">
    <text evidence="2">The sequence shown here is derived from an EMBL/GenBank/DDBJ whole genome shotgun (WGS) entry which is preliminary data.</text>
</comment>
<evidence type="ECO:0000313" key="3">
    <source>
        <dbReference type="Proteomes" id="UP000700596"/>
    </source>
</evidence>
<dbReference type="EMBL" id="JAGMWT010000012">
    <property type="protein sequence ID" value="KAH7119084.1"/>
    <property type="molecule type" value="Genomic_DNA"/>
</dbReference>
<dbReference type="AlphaFoldDB" id="A0A9P9DHM2"/>
<feature type="region of interest" description="Disordered" evidence="1">
    <location>
        <begin position="19"/>
        <end position="181"/>
    </location>
</feature>
<organism evidence="2 3">
    <name type="scientific">Dendryphion nanum</name>
    <dbReference type="NCBI Taxonomy" id="256645"/>
    <lineage>
        <taxon>Eukaryota</taxon>
        <taxon>Fungi</taxon>
        <taxon>Dikarya</taxon>
        <taxon>Ascomycota</taxon>
        <taxon>Pezizomycotina</taxon>
        <taxon>Dothideomycetes</taxon>
        <taxon>Pleosporomycetidae</taxon>
        <taxon>Pleosporales</taxon>
        <taxon>Torulaceae</taxon>
        <taxon>Dendryphion</taxon>
    </lineage>
</organism>